<dbReference type="EMBL" id="PGOL01001090">
    <property type="protein sequence ID" value="PKI60994.1"/>
    <property type="molecule type" value="Genomic_DNA"/>
</dbReference>
<keyword evidence="2" id="KW-0413">Isomerase</keyword>
<comment type="similarity">
    <text evidence="1">Belongs to the diaminopimelate epimerase family.</text>
</comment>
<feature type="non-terminal residue" evidence="3">
    <location>
        <position position="137"/>
    </location>
</feature>
<keyword evidence="4" id="KW-1185">Reference proteome</keyword>
<gene>
    <name evidence="3" type="ORF">CRG98_018624</name>
</gene>
<name>A0A2I0JXF2_PUNGR</name>
<evidence type="ECO:0000256" key="1">
    <source>
        <dbReference type="ARBA" id="ARBA00010219"/>
    </source>
</evidence>
<proteinExistence type="inferred from homology"/>
<dbReference type="SUPFAM" id="SSF54506">
    <property type="entry name" value="Diaminopimelate epimerase-like"/>
    <property type="match status" value="1"/>
</dbReference>
<dbReference type="Pfam" id="PF01678">
    <property type="entry name" value="DAP_epimerase"/>
    <property type="match status" value="1"/>
</dbReference>
<dbReference type="GO" id="GO:0008837">
    <property type="term" value="F:diaminopimelate epimerase activity"/>
    <property type="evidence" value="ECO:0007669"/>
    <property type="project" value="InterPro"/>
</dbReference>
<evidence type="ECO:0000313" key="3">
    <source>
        <dbReference type="EMBL" id="PKI60994.1"/>
    </source>
</evidence>
<evidence type="ECO:0000256" key="2">
    <source>
        <dbReference type="ARBA" id="ARBA00023235"/>
    </source>
</evidence>
<evidence type="ECO:0008006" key="5">
    <source>
        <dbReference type="Google" id="ProtNLM"/>
    </source>
</evidence>
<reference evidence="3 4" key="1">
    <citation type="submission" date="2017-11" db="EMBL/GenBank/DDBJ databases">
        <title>De-novo sequencing of pomegranate (Punica granatum L.) genome.</title>
        <authorList>
            <person name="Akparov Z."/>
            <person name="Amiraslanov A."/>
            <person name="Hajiyeva S."/>
            <person name="Abbasov M."/>
            <person name="Kaur K."/>
            <person name="Hamwieh A."/>
            <person name="Solovyev V."/>
            <person name="Salamov A."/>
            <person name="Braich B."/>
            <person name="Kosarev P."/>
            <person name="Mahmoud A."/>
            <person name="Hajiyev E."/>
            <person name="Babayeva S."/>
            <person name="Izzatullayeva V."/>
            <person name="Mammadov A."/>
            <person name="Mammadov A."/>
            <person name="Sharifova S."/>
            <person name="Ojaghi J."/>
            <person name="Eynullazada K."/>
            <person name="Bayramov B."/>
            <person name="Abdulazimova A."/>
            <person name="Shahmuradov I."/>
        </authorList>
    </citation>
    <scope>NUCLEOTIDE SEQUENCE [LARGE SCALE GENOMIC DNA]</scope>
    <source>
        <strain evidence="4">cv. AG2017</strain>
        <tissue evidence="3">Leaf</tissue>
    </source>
</reference>
<dbReference type="InterPro" id="IPR001653">
    <property type="entry name" value="DAP_epimerase_DapF"/>
</dbReference>
<dbReference type="PANTHER" id="PTHR31689:SF0">
    <property type="entry name" value="DIAMINOPIMELATE EPIMERASE"/>
    <property type="match status" value="1"/>
</dbReference>
<dbReference type="PANTHER" id="PTHR31689">
    <property type="entry name" value="DIAMINOPIMELATE EPIMERASE, CHLOROPLASTIC"/>
    <property type="match status" value="1"/>
</dbReference>
<evidence type="ECO:0000313" key="4">
    <source>
        <dbReference type="Proteomes" id="UP000233551"/>
    </source>
</evidence>
<accession>A0A2I0JXF2</accession>
<dbReference type="AlphaFoldDB" id="A0A2I0JXF2"/>
<sequence length="137" mass="14829">MAIAATVSLPLTSPSRAARLSSVPALRSSFLSHSSSNTSVSIRASIAPRNPRFRISMTLQAPEKSLGASSFLDRRESGVLHFVKYHGLGNDFILMCGNGVRCFARFIAELENLQGRQRFTVHTGAGLIVPEIQDDGK</sequence>
<dbReference type="Gene3D" id="3.10.310.10">
    <property type="entry name" value="Diaminopimelate Epimerase, Chain A, domain 1"/>
    <property type="match status" value="2"/>
</dbReference>
<dbReference type="Proteomes" id="UP000233551">
    <property type="component" value="Unassembled WGS sequence"/>
</dbReference>
<dbReference type="GO" id="GO:0005829">
    <property type="term" value="C:cytosol"/>
    <property type="evidence" value="ECO:0007669"/>
    <property type="project" value="TreeGrafter"/>
</dbReference>
<comment type="caution">
    <text evidence="3">The sequence shown here is derived from an EMBL/GenBank/DDBJ whole genome shotgun (WGS) entry which is preliminary data.</text>
</comment>
<protein>
    <recommendedName>
        <fullName evidence="5">Diaminopimelate epimerase</fullName>
    </recommendedName>
</protein>
<dbReference type="GO" id="GO:0009089">
    <property type="term" value="P:lysine biosynthetic process via diaminopimelate"/>
    <property type="evidence" value="ECO:0007669"/>
    <property type="project" value="InterPro"/>
</dbReference>
<organism evidence="3 4">
    <name type="scientific">Punica granatum</name>
    <name type="common">Pomegranate</name>
    <dbReference type="NCBI Taxonomy" id="22663"/>
    <lineage>
        <taxon>Eukaryota</taxon>
        <taxon>Viridiplantae</taxon>
        <taxon>Streptophyta</taxon>
        <taxon>Embryophyta</taxon>
        <taxon>Tracheophyta</taxon>
        <taxon>Spermatophyta</taxon>
        <taxon>Magnoliopsida</taxon>
        <taxon>eudicotyledons</taxon>
        <taxon>Gunneridae</taxon>
        <taxon>Pentapetalae</taxon>
        <taxon>rosids</taxon>
        <taxon>malvids</taxon>
        <taxon>Myrtales</taxon>
        <taxon>Lythraceae</taxon>
        <taxon>Punica</taxon>
    </lineage>
</organism>